<gene>
    <name evidence="12" type="primary">OPSO</name>
    <name evidence="12" type="ORF">GWK47_010515</name>
</gene>
<dbReference type="InterPro" id="IPR027430">
    <property type="entry name" value="Retinal_BS"/>
</dbReference>
<evidence type="ECO:0000313" key="13">
    <source>
        <dbReference type="Proteomes" id="UP000770661"/>
    </source>
</evidence>
<keyword evidence="13" id="KW-1185">Reference proteome</keyword>
<evidence type="ECO:0000256" key="4">
    <source>
        <dbReference type="ARBA" id="ARBA00023040"/>
    </source>
</evidence>
<dbReference type="SUPFAM" id="SSF81321">
    <property type="entry name" value="Family A G protein-coupled receptor-like"/>
    <property type="match status" value="1"/>
</dbReference>
<evidence type="ECO:0000256" key="9">
    <source>
        <dbReference type="SAM" id="MobiDB-lite"/>
    </source>
</evidence>
<evidence type="ECO:0000256" key="3">
    <source>
        <dbReference type="ARBA" id="ARBA00022989"/>
    </source>
</evidence>
<evidence type="ECO:0000256" key="8">
    <source>
        <dbReference type="ARBA" id="ARBA00023305"/>
    </source>
</evidence>
<dbReference type="GO" id="GO:0007601">
    <property type="term" value="P:visual perception"/>
    <property type="evidence" value="ECO:0007669"/>
    <property type="project" value="UniProtKB-KW"/>
</dbReference>
<keyword evidence="8" id="KW-0844">Vision</keyword>
<dbReference type="PANTHER" id="PTHR24240">
    <property type="entry name" value="OPSIN"/>
    <property type="match status" value="1"/>
</dbReference>
<dbReference type="EMBL" id="JACEEZ010019119">
    <property type="protein sequence ID" value="KAG0716054.1"/>
    <property type="molecule type" value="Genomic_DNA"/>
</dbReference>
<evidence type="ECO:0000256" key="5">
    <source>
        <dbReference type="ARBA" id="ARBA00023136"/>
    </source>
</evidence>
<feature type="region of interest" description="Disordered" evidence="9">
    <location>
        <begin position="339"/>
        <end position="360"/>
    </location>
</feature>
<keyword evidence="8" id="KW-0716">Sensory transduction</keyword>
<evidence type="ECO:0000256" key="2">
    <source>
        <dbReference type="ARBA" id="ARBA00022692"/>
    </source>
</evidence>
<evidence type="ECO:0000256" key="7">
    <source>
        <dbReference type="ARBA" id="ARBA00023224"/>
    </source>
</evidence>
<comment type="caution">
    <text evidence="12">The sequence shown here is derived from an EMBL/GenBank/DDBJ whole genome shotgun (WGS) entry which is preliminary data.</text>
</comment>
<evidence type="ECO:0000259" key="11">
    <source>
        <dbReference type="PROSITE" id="PS50262"/>
    </source>
</evidence>
<dbReference type="GO" id="GO:0004930">
    <property type="term" value="F:G protein-coupled receptor activity"/>
    <property type="evidence" value="ECO:0007669"/>
    <property type="project" value="UniProtKB-KW"/>
</dbReference>
<dbReference type="AlphaFoldDB" id="A0A8J4Y2D3"/>
<evidence type="ECO:0000313" key="12">
    <source>
        <dbReference type="EMBL" id="KAG0716054.1"/>
    </source>
</evidence>
<protein>
    <submittedName>
        <fullName evidence="12">Opsin-VA</fullName>
    </submittedName>
</protein>
<feature type="signal peptide" evidence="10">
    <location>
        <begin position="1"/>
        <end position="20"/>
    </location>
</feature>
<comment type="subcellular location">
    <subcellularLocation>
        <location evidence="1">Membrane</location>
        <topology evidence="1">Multi-pass membrane protein</topology>
    </subcellularLocation>
</comment>
<name>A0A8J4Y2D3_CHIOP</name>
<feature type="chain" id="PRO_5035197594" evidence="10">
    <location>
        <begin position="21"/>
        <end position="504"/>
    </location>
</feature>
<organism evidence="12 13">
    <name type="scientific">Chionoecetes opilio</name>
    <name type="common">Atlantic snow crab</name>
    <name type="synonym">Cancer opilio</name>
    <dbReference type="NCBI Taxonomy" id="41210"/>
    <lineage>
        <taxon>Eukaryota</taxon>
        <taxon>Metazoa</taxon>
        <taxon>Ecdysozoa</taxon>
        <taxon>Arthropoda</taxon>
        <taxon>Crustacea</taxon>
        <taxon>Multicrustacea</taxon>
        <taxon>Malacostraca</taxon>
        <taxon>Eumalacostraca</taxon>
        <taxon>Eucarida</taxon>
        <taxon>Decapoda</taxon>
        <taxon>Pleocyemata</taxon>
        <taxon>Brachyura</taxon>
        <taxon>Eubrachyura</taxon>
        <taxon>Majoidea</taxon>
        <taxon>Majidae</taxon>
        <taxon>Chionoecetes</taxon>
    </lineage>
</organism>
<dbReference type="PROSITE" id="PS00238">
    <property type="entry name" value="OPSIN"/>
    <property type="match status" value="1"/>
</dbReference>
<evidence type="ECO:0000256" key="1">
    <source>
        <dbReference type="ARBA" id="ARBA00004141"/>
    </source>
</evidence>
<dbReference type="Proteomes" id="UP000770661">
    <property type="component" value="Unassembled WGS sequence"/>
</dbReference>
<keyword evidence="3" id="KW-1133">Transmembrane helix</keyword>
<evidence type="ECO:0000256" key="10">
    <source>
        <dbReference type="SAM" id="SignalP"/>
    </source>
</evidence>
<feature type="domain" description="G-protein coupled receptors family 1 profile" evidence="11">
    <location>
        <begin position="1"/>
        <end position="54"/>
    </location>
</feature>
<keyword evidence="4" id="KW-0297">G-protein coupled receptor</keyword>
<reference evidence="12" key="1">
    <citation type="submission" date="2020-07" db="EMBL/GenBank/DDBJ databases">
        <title>The High-quality genome of the commercially important snow crab, Chionoecetes opilio.</title>
        <authorList>
            <person name="Jeong J.-H."/>
            <person name="Ryu S."/>
        </authorList>
    </citation>
    <scope>NUCLEOTIDE SEQUENCE</scope>
    <source>
        <strain evidence="12">MADBK_172401_WGS</strain>
        <tissue evidence="12">Digestive gland</tissue>
    </source>
</reference>
<dbReference type="Gene3D" id="1.20.1070.10">
    <property type="entry name" value="Rhodopsin 7-helix transmembrane proteins"/>
    <property type="match status" value="1"/>
</dbReference>
<proteinExistence type="predicted"/>
<dbReference type="OrthoDB" id="6361628at2759"/>
<sequence>MVLTMIVTFLIAWLPYAVLALRVTIYPYETIGPIASAAPAIFAKTSCIYNPVIYVGLNTQRSQQSGFTSGKLTTDRNLALRVLVERRREFRPGNMLAAYVDLKKAFDSVHLIFAESLEVLVMAQEALHEEAKPFGLEVFWLKTKVQQRKGEPLIQCVELRADEKIRRAATRKLNQRIFGLLSRDLVAAEGHSQKGRATNSSKKMISPAAARVNGIAVQFQVAGSVPEKVLPEITKSKIRSIHSDRINSANIQCWAAGGGQPRIETAYVDTTKGFPGFKDQEPYLASYSNVDHENQSISSWTGSTSKSAETLQGVQDTIGSKNPFGRIPVDQTIEETIKQRHPDTRGHKGFSPKGGAVARSPKEQWEEAPELKNQVKKKQTHAFLLHALHAAESGYKSVIITAEDTDVMVLCLGMCHKIPPTCSRSAGRRTGQDSWISPHFSRTLGGERGFDSLVGMHAFTGCDTVSAFAGRGKMTHTKQVKMDKHNQDAFHELGRSKEVSPELF</sequence>
<dbReference type="GO" id="GO:0016020">
    <property type="term" value="C:membrane"/>
    <property type="evidence" value="ECO:0007669"/>
    <property type="project" value="UniProtKB-SubCell"/>
</dbReference>
<keyword evidence="10" id="KW-0732">Signal</keyword>
<accession>A0A8J4Y2D3</accession>
<keyword evidence="7" id="KW-0807">Transducer</keyword>
<keyword evidence="5" id="KW-0472">Membrane</keyword>
<evidence type="ECO:0000256" key="6">
    <source>
        <dbReference type="ARBA" id="ARBA00023170"/>
    </source>
</evidence>
<dbReference type="PROSITE" id="PS50262">
    <property type="entry name" value="G_PROTEIN_RECEP_F1_2"/>
    <property type="match status" value="1"/>
</dbReference>
<keyword evidence="6" id="KW-0675">Receptor</keyword>
<dbReference type="InterPro" id="IPR050125">
    <property type="entry name" value="GPCR_opsins"/>
</dbReference>
<keyword evidence="2" id="KW-0812">Transmembrane</keyword>
<dbReference type="InterPro" id="IPR017452">
    <property type="entry name" value="GPCR_Rhodpsn_7TM"/>
</dbReference>